<feature type="compositionally biased region" description="Basic residues" evidence="6">
    <location>
        <begin position="176"/>
        <end position="187"/>
    </location>
</feature>
<dbReference type="InParanoid" id="K1WQV2"/>
<dbReference type="Gene3D" id="3.30.200.20">
    <property type="entry name" value="Phosphorylase Kinase, domain 1"/>
    <property type="match status" value="1"/>
</dbReference>
<dbReference type="InterPro" id="IPR048485">
    <property type="entry name" value="COG5_helical"/>
</dbReference>
<dbReference type="EMBL" id="AMBO01000249">
    <property type="protein sequence ID" value="EKD03429.1"/>
    <property type="molecule type" value="Genomic_DNA"/>
</dbReference>
<protein>
    <recommendedName>
        <fullName evidence="2">Conserved oligomeric Golgi complex subunit 5</fullName>
    </recommendedName>
</protein>
<dbReference type="GO" id="GO:0004672">
    <property type="term" value="F:protein kinase activity"/>
    <property type="evidence" value="ECO:0007669"/>
    <property type="project" value="InterPro"/>
</dbReference>
<evidence type="ECO:0000259" key="7">
    <source>
        <dbReference type="PROSITE" id="PS50011"/>
    </source>
</evidence>
<gene>
    <name evidence="8" type="ORF">A1Q2_02270</name>
</gene>
<organism evidence="8 9">
    <name type="scientific">Trichosporon asahii var. asahii (strain CBS 8904)</name>
    <name type="common">Yeast</name>
    <dbReference type="NCBI Taxonomy" id="1220162"/>
    <lineage>
        <taxon>Eukaryota</taxon>
        <taxon>Fungi</taxon>
        <taxon>Dikarya</taxon>
        <taxon>Basidiomycota</taxon>
        <taxon>Agaricomycotina</taxon>
        <taxon>Tremellomycetes</taxon>
        <taxon>Trichosporonales</taxon>
        <taxon>Trichosporonaceae</taxon>
        <taxon>Trichosporon</taxon>
    </lineage>
</organism>
<feature type="region of interest" description="Disordered" evidence="6">
    <location>
        <begin position="393"/>
        <end position="436"/>
    </location>
</feature>
<keyword evidence="5" id="KW-0547">Nucleotide-binding</keyword>
<name>K1WQV2_TRIAC</name>
<feature type="compositionally biased region" description="Low complexity" evidence="6">
    <location>
        <begin position="144"/>
        <end position="175"/>
    </location>
</feature>
<dbReference type="InterPro" id="IPR011009">
    <property type="entry name" value="Kinase-like_dom_sf"/>
</dbReference>
<feature type="region of interest" description="Disordered" evidence="6">
    <location>
        <begin position="756"/>
        <end position="780"/>
    </location>
</feature>
<feature type="region of interest" description="Disordered" evidence="6">
    <location>
        <begin position="1"/>
        <end position="192"/>
    </location>
</feature>
<comment type="subcellular location">
    <subcellularLocation>
        <location evidence="1">Golgi apparatus membrane</location>
        <topology evidence="1">Peripheral membrane protein</topology>
    </subcellularLocation>
</comment>
<dbReference type="STRING" id="1220162.K1WQV2"/>
<feature type="compositionally biased region" description="Polar residues" evidence="6">
    <location>
        <begin position="20"/>
        <end position="47"/>
    </location>
</feature>
<feature type="domain" description="Protein kinase" evidence="7">
    <location>
        <begin position="199"/>
        <end position="498"/>
    </location>
</feature>
<keyword evidence="4" id="KW-0472">Membrane</keyword>
<keyword evidence="9" id="KW-1185">Reference proteome</keyword>
<feature type="compositionally biased region" description="Acidic residues" evidence="6">
    <location>
        <begin position="761"/>
        <end position="774"/>
    </location>
</feature>
<dbReference type="GO" id="GO:0006891">
    <property type="term" value="P:intra-Golgi vesicle-mediated transport"/>
    <property type="evidence" value="ECO:0007669"/>
    <property type="project" value="InterPro"/>
</dbReference>
<feature type="binding site" evidence="5">
    <location>
        <position position="228"/>
    </location>
    <ligand>
        <name>ATP</name>
        <dbReference type="ChEBI" id="CHEBI:30616"/>
    </ligand>
</feature>
<feature type="compositionally biased region" description="Low complexity" evidence="6">
    <location>
        <begin position="103"/>
        <end position="115"/>
    </location>
</feature>
<dbReference type="InterPro" id="IPR000719">
    <property type="entry name" value="Prot_kinase_dom"/>
</dbReference>
<comment type="caution">
    <text evidence="8">The sequence shown here is derived from an EMBL/GenBank/DDBJ whole genome shotgun (WGS) entry which is preliminary data.</text>
</comment>
<feature type="compositionally biased region" description="Basic and acidic residues" evidence="6">
    <location>
        <begin position="1"/>
        <end position="11"/>
    </location>
</feature>
<dbReference type="PANTHER" id="PTHR13228">
    <property type="entry name" value="CONSERVED OLIGOMERIC GOLGI COMPLEX COMPONENT 5"/>
    <property type="match status" value="1"/>
</dbReference>
<dbReference type="GO" id="GO:0000139">
    <property type="term" value="C:Golgi membrane"/>
    <property type="evidence" value="ECO:0007669"/>
    <property type="project" value="UniProtKB-SubCell"/>
</dbReference>
<dbReference type="GO" id="GO:0005524">
    <property type="term" value="F:ATP binding"/>
    <property type="evidence" value="ECO:0007669"/>
    <property type="project" value="UniProtKB-UniRule"/>
</dbReference>
<evidence type="ECO:0000256" key="1">
    <source>
        <dbReference type="ARBA" id="ARBA00004395"/>
    </source>
</evidence>
<evidence type="ECO:0000256" key="3">
    <source>
        <dbReference type="ARBA" id="ARBA00023034"/>
    </source>
</evidence>
<dbReference type="Pfam" id="PF20649">
    <property type="entry name" value="COG5_C"/>
    <property type="match status" value="1"/>
</dbReference>
<dbReference type="InterPro" id="IPR017441">
    <property type="entry name" value="Protein_kinase_ATP_BS"/>
</dbReference>
<keyword evidence="3" id="KW-0333">Golgi apparatus</keyword>
<reference evidence="8 9" key="1">
    <citation type="journal article" date="2012" name="Eukaryot. Cell">
        <title>Genome sequence of the Trichosporon asahii environmental strain CBS 8904.</title>
        <authorList>
            <person name="Yang R.Y."/>
            <person name="Li H.T."/>
            <person name="Zhu H."/>
            <person name="Zhou G.P."/>
            <person name="Wang M."/>
            <person name="Wang L."/>
        </authorList>
    </citation>
    <scope>NUCLEOTIDE SEQUENCE [LARGE SCALE GENOMIC DNA]</scope>
    <source>
        <strain evidence="8 9">CBS 8904</strain>
    </source>
</reference>
<evidence type="ECO:0000313" key="8">
    <source>
        <dbReference type="EMBL" id="EKD03429.1"/>
    </source>
</evidence>
<sequence length="1417" mass="153241">MSGNSLEDRLRPAPTRPPFLSSQSSPALDASTGSKASASTFGSVKSSISRKKPLGLDISKSIPKPTRSASSLFGGPAVENSGDSNWIPEADRLRDEIARLQLSSKSSSSSYASGPDSPPLESPAPPSSAGAPPPRPPRRVHSGQTTPTTSTKQPITQDGGSKSSHSSHSSHATSSSRKHSKTNGKRKKNDDDLVKDEDLEVLADLGAGNGGTVTKVWNKKRKCIMAKKLILVDAKPSVRKQILRELQIVSECNSPHIVAYYGCFPSDVHVGIVMEFMDLGSLDHIYRRTGAIPIDIVGKVAEAVLRGLVYLYDVHRIIHRDIKPSNILANTAGQIKICDFGVAGELINSIANTFVGTSTYMSPERIQGAPYSIKSDVWSLGISLVELAQGRFPFADPPESGEESEEEYDPDPTLPVSAQRPNIPSEKRHRKRGVSLGGGGMTMSILDLLQHIVNEPAPRLSTAKKTFPAAAEDFIDGCLDKDPMLRRSPQELLESEWIRKSTVTSDQMQAWAESVRAPFPHTGIGRISEYALPLSLALLDLQRTVLPAASPWQSQLSPFLSDRFDVHDYANAVIQGRAYRPDDAEASATKTEKGDLGVEVARLNYAIDDVTRQLRQEVSVCPRLPELPSATPRYGVPTPAPIAADHSCELTSDHDIVPVTPEPPDDVTCAVIAAGADQVIPHVAVWKHRPIAQQDPRPARAARAVTSRFVLLARRLEAQMEAVRAAPKDAQGEGEKERELAKAALSVAELDALLAPGVSENEGEDGEGGEDGEEGSSGPIPLQTLDFVQAYAPLVDKARDAIITEMEAMVVSGLGSLNQPLLSSSLQTAHNLGLLPELVSNLVADLNDAVGQRVRRAFDSAAIGREVSGKDGGGIRFTTKRAQTEPSSGAAAQWQAVLWTRLEKVMDDVANCCIKVSFFCCAVELTKQVYTLEKVLKVKRDNVTQRSFLDEVLMRLDETPSFTFWTTLARAFEKQAKDAQKANGWLLQALSSGYPRLLRLFHGFFAQIAVATDTAYTQDSQSPSAVLVLRSVSAFEAAYLSRSSGRMDDAVKSAMAQYSSARQTAPGAAEGVAVARAVANELDAARFDPLLVRTVAGNAAKVLASLRSKVDANVVRDFTATSLIGPTATPAQIINASFASCMYHCALQLSKLSISSTVDALLAPAVSSLEASWRRITDALDAAIRKEFASILGRMHRIDWSKSLDPAQSMQGSAYMTDLVTKLSFLRGELLGRLALGSELRSWVLRLAQTLSAQFLSHASLLKASESGKLRLTSNMTELEMALQNFVNVGRIPGQRASASTRLEAIGDEYAALRAFRQLLFADLAGLKDEHLTHPLPVDTLCHCILARSEPPLTLSLPHQVHGWSEGEYVLWLSRHGDAEKRELIRKAVQGQSDGSEPAARMVLDVLKRAEDEHEDD</sequence>
<feature type="compositionally biased region" description="Pro residues" evidence="6">
    <location>
        <begin position="116"/>
        <end position="135"/>
    </location>
</feature>
<dbReference type="eggNOG" id="KOG0581">
    <property type="taxonomic scope" value="Eukaryota"/>
</dbReference>
<dbReference type="Pfam" id="PF10392">
    <property type="entry name" value="COG5_N"/>
    <property type="match status" value="1"/>
</dbReference>
<accession>K1WQV2</accession>
<dbReference type="HOGENOM" id="CLU_005017_0_0_1"/>
<dbReference type="GO" id="GO:0017119">
    <property type="term" value="C:Golgi transport complex"/>
    <property type="evidence" value="ECO:0007669"/>
    <property type="project" value="InterPro"/>
</dbReference>
<evidence type="ECO:0000256" key="2">
    <source>
        <dbReference type="ARBA" id="ARBA00020974"/>
    </source>
</evidence>
<evidence type="ECO:0000256" key="5">
    <source>
        <dbReference type="PROSITE-ProRule" id="PRU10141"/>
    </source>
</evidence>
<feature type="compositionally biased region" description="Basic and acidic residues" evidence="6">
    <location>
        <begin position="89"/>
        <end position="98"/>
    </location>
</feature>
<evidence type="ECO:0000313" key="9">
    <source>
        <dbReference type="Proteomes" id="UP000006757"/>
    </source>
</evidence>
<dbReference type="Gene3D" id="1.10.510.10">
    <property type="entry name" value="Transferase(Phosphotransferase) domain 1"/>
    <property type="match status" value="1"/>
</dbReference>
<dbReference type="Proteomes" id="UP000006757">
    <property type="component" value="Unassembled WGS sequence"/>
</dbReference>
<dbReference type="PROSITE" id="PS50011">
    <property type="entry name" value="PROTEIN_KINASE_DOM"/>
    <property type="match status" value="1"/>
</dbReference>
<dbReference type="eggNOG" id="KOG2211">
    <property type="taxonomic scope" value="Eukaryota"/>
</dbReference>
<dbReference type="PROSITE" id="PS00107">
    <property type="entry name" value="PROTEIN_KINASE_ATP"/>
    <property type="match status" value="1"/>
</dbReference>
<feature type="compositionally biased region" description="Acidic residues" evidence="6">
    <location>
        <begin position="399"/>
        <end position="410"/>
    </location>
</feature>
<evidence type="ECO:0000256" key="4">
    <source>
        <dbReference type="ARBA" id="ARBA00023136"/>
    </source>
</evidence>
<dbReference type="Pfam" id="PF00069">
    <property type="entry name" value="Pkinase"/>
    <property type="match status" value="1"/>
</dbReference>
<dbReference type="PANTHER" id="PTHR13228:SF3">
    <property type="entry name" value="CONSERVED OLIGOMERIC GOLGI COMPLEX SUBUNIT 5"/>
    <property type="match status" value="1"/>
</dbReference>
<dbReference type="SMART" id="SM00220">
    <property type="entry name" value="S_TKc"/>
    <property type="match status" value="1"/>
</dbReference>
<dbReference type="InterPro" id="IPR019465">
    <property type="entry name" value="Cog5"/>
</dbReference>
<evidence type="ECO:0000256" key="6">
    <source>
        <dbReference type="SAM" id="MobiDB-lite"/>
    </source>
</evidence>
<keyword evidence="5" id="KW-0067">ATP-binding</keyword>
<proteinExistence type="predicted"/>
<dbReference type="OrthoDB" id="18786at2759"/>
<dbReference type="InterPro" id="IPR049176">
    <property type="entry name" value="COG5_N"/>
</dbReference>
<dbReference type="SUPFAM" id="SSF56112">
    <property type="entry name" value="Protein kinase-like (PK-like)"/>
    <property type="match status" value="1"/>
</dbReference>